<reference evidence="3 4" key="1">
    <citation type="submission" date="2024-08" db="EMBL/GenBank/DDBJ databases">
        <title>Whole-genome sequencing of halo(alkali)philic microorganisms from hypersaline lakes.</title>
        <authorList>
            <person name="Sorokin D.Y."/>
            <person name="Merkel A.Y."/>
            <person name="Messina E."/>
            <person name="Yakimov M."/>
        </authorList>
    </citation>
    <scope>NUCLEOTIDE SEQUENCE [LARGE SCALE GENOMIC DNA]</scope>
    <source>
        <strain evidence="3 4">Cl-TMA</strain>
    </source>
</reference>
<dbReference type="InterPro" id="IPR001387">
    <property type="entry name" value="Cro/C1-type_HTH"/>
</dbReference>
<dbReference type="PROSITE" id="PS50943">
    <property type="entry name" value="HTH_CROC1"/>
    <property type="match status" value="1"/>
</dbReference>
<feature type="compositionally biased region" description="Basic and acidic residues" evidence="1">
    <location>
        <begin position="87"/>
        <end position="99"/>
    </location>
</feature>
<dbReference type="RefSeq" id="WP_373656746.1">
    <property type="nucleotide sequence ID" value="NZ_JBGUAW010000010.1"/>
</dbReference>
<name>A0ABV4TXA1_9GAMM</name>
<dbReference type="Pfam" id="PF13560">
    <property type="entry name" value="HTH_31"/>
    <property type="match status" value="1"/>
</dbReference>
<feature type="region of interest" description="Disordered" evidence="1">
    <location>
        <begin position="87"/>
        <end position="108"/>
    </location>
</feature>
<protein>
    <submittedName>
        <fullName evidence="3">Helix-turn-helix domain-containing protein</fullName>
    </submittedName>
</protein>
<dbReference type="EMBL" id="JBGUAW010000010">
    <property type="protein sequence ID" value="MFA9461957.1"/>
    <property type="molecule type" value="Genomic_DNA"/>
</dbReference>
<organism evidence="3 4">
    <name type="scientific">Thiohalorhabdus methylotrophus</name>
    <dbReference type="NCBI Taxonomy" id="3242694"/>
    <lineage>
        <taxon>Bacteria</taxon>
        <taxon>Pseudomonadati</taxon>
        <taxon>Pseudomonadota</taxon>
        <taxon>Gammaproteobacteria</taxon>
        <taxon>Thiohalorhabdales</taxon>
        <taxon>Thiohalorhabdaceae</taxon>
        <taxon>Thiohalorhabdus</taxon>
    </lineage>
</organism>
<dbReference type="InterPro" id="IPR010982">
    <property type="entry name" value="Lambda_DNA-bd_dom_sf"/>
</dbReference>
<dbReference type="Gene3D" id="1.10.260.40">
    <property type="entry name" value="lambda repressor-like DNA-binding domains"/>
    <property type="match status" value="1"/>
</dbReference>
<keyword evidence="4" id="KW-1185">Reference proteome</keyword>
<evidence type="ECO:0000259" key="2">
    <source>
        <dbReference type="PROSITE" id="PS50943"/>
    </source>
</evidence>
<accession>A0ABV4TXA1</accession>
<proteinExistence type="predicted"/>
<feature type="domain" description="HTH cro/C1-type" evidence="2">
    <location>
        <begin position="35"/>
        <end position="89"/>
    </location>
</feature>
<dbReference type="CDD" id="cd00093">
    <property type="entry name" value="HTH_XRE"/>
    <property type="match status" value="1"/>
</dbReference>
<comment type="caution">
    <text evidence="3">The sequence shown here is derived from an EMBL/GenBank/DDBJ whole genome shotgun (WGS) entry which is preliminary data.</text>
</comment>
<evidence type="ECO:0000313" key="4">
    <source>
        <dbReference type="Proteomes" id="UP001575181"/>
    </source>
</evidence>
<dbReference type="Proteomes" id="UP001575181">
    <property type="component" value="Unassembled WGS sequence"/>
</dbReference>
<evidence type="ECO:0000256" key="1">
    <source>
        <dbReference type="SAM" id="MobiDB-lite"/>
    </source>
</evidence>
<sequence length="108" mass="12389">MGKKLLEMKEEFLQGQEFSEHYHDLAPEYALARELIAARQRAALTQSEVAERMHTNQPAVARLESGRQMPTWKTLRRYAEATGTHFEVRLVPSDERAQGAERPQPESP</sequence>
<dbReference type="SUPFAM" id="SSF47413">
    <property type="entry name" value="lambda repressor-like DNA-binding domains"/>
    <property type="match status" value="1"/>
</dbReference>
<dbReference type="SMART" id="SM00530">
    <property type="entry name" value="HTH_XRE"/>
    <property type="match status" value="1"/>
</dbReference>
<evidence type="ECO:0000313" key="3">
    <source>
        <dbReference type="EMBL" id="MFA9461957.1"/>
    </source>
</evidence>
<gene>
    <name evidence="3" type="ORF">ACERLL_14120</name>
</gene>